<feature type="compositionally biased region" description="Polar residues" evidence="1">
    <location>
        <begin position="188"/>
        <end position="199"/>
    </location>
</feature>
<gene>
    <name evidence="2" type="ORF">BGZ65_008006</name>
</gene>
<keyword evidence="3" id="KW-1185">Reference proteome</keyword>
<dbReference type="OrthoDB" id="2427108at2759"/>
<evidence type="ECO:0000313" key="2">
    <source>
        <dbReference type="EMBL" id="KAF9924984.1"/>
    </source>
</evidence>
<reference evidence="2" key="1">
    <citation type="journal article" date="2020" name="Fungal Divers.">
        <title>Resolving the Mortierellaceae phylogeny through synthesis of multi-gene phylogenetics and phylogenomics.</title>
        <authorList>
            <person name="Vandepol N."/>
            <person name="Liber J."/>
            <person name="Desiro A."/>
            <person name="Na H."/>
            <person name="Kennedy M."/>
            <person name="Barry K."/>
            <person name="Grigoriev I.V."/>
            <person name="Miller A.N."/>
            <person name="O'Donnell K."/>
            <person name="Stajich J.E."/>
            <person name="Bonito G."/>
        </authorList>
    </citation>
    <scope>NUCLEOTIDE SEQUENCE</scope>
    <source>
        <strain evidence="2">MES-2147</strain>
    </source>
</reference>
<dbReference type="Proteomes" id="UP000749646">
    <property type="component" value="Unassembled WGS sequence"/>
</dbReference>
<proteinExistence type="predicted"/>
<name>A0A9P6IIM4_9FUNG</name>
<dbReference type="EMBL" id="JAAAHW010010532">
    <property type="protein sequence ID" value="KAF9924984.1"/>
    <property type="molecule type" value="Genomic_DNA"/>
</dbReference>
<accession>A0A9P6IIM4</accession>
<evidence type="ECO:0000313" key="3">
    <source>
        <dbReference type="Proteomes" id="UP000749646"/>
    </source>
</evidence>
<comment type="caution">
    <text evidence="2">The sequence shown here is derived from an EMBL/GenBank/DDBJ whole genome shotgun (WGS) entry which is preliminary data.</text>
</comment>
<feature type="non-terminal residue" evidence="2">
    <location>
        <position position="1"/>
    </location>
</feature>
<sequence>ATSDSDFLFHGIDVLLRQDPRRRSKYRAIHVQPDILDKLNITADAWTVAGAVTKNDYTKNVPGCSLHTNVDIMKAVDVNLSREDILLEYCERVSVERDLPEVCQSSQFDQSRDIFFDHRETRVGLPLSTNTDLDMDIKGVLEDLQVFLLQSADVRKEKRVPTTAPALTSVPASSSLSSTTTPVATSSGQAPSASLQPSSRGPGRKYLKLVPGNKFRAKEFLKKEQIVAPQSEHSRTLQRNTGPRTKKKKRKTLYDSSSRKKRQKPSKDGDAKKSGRTNIQKPATIIQTSLNRYATITMNCGTLSTQLKNGLEANNVGDRRERDRLRKEILDVINEMVRIGTEVTRCAEQAISLYIAKVTAEFPSLDERDIISRKERLQFLGCWDSTSSFFGNLLHDFFSWHNEKKSERAGSPSNACIQEIVKVYRDFLKQSGVDVPNLTSKIETGLGPFLQLAGTRLADTLQIHLSRNVSELVERLKDHNPSWAYGEGQRVLAGIDSDGKSTEHDAISLFWILNSHLPASQQMAFVPEGGFGDKFFTITEYALVTALLREGNAEVKDLLGEGFGTQAEARRRTNEHPGDLFYRLFFSKNLSYTRGLRLTNPDSNISQNVALMSLSGDTQEEYDELVRGMNEAGRSESYPEAKEAFKTF</sequence>
<organism evidence="2 3">
    <name type="scientific">Modicella reniformis</name>
    <dbReference type="NCBI Taxonomy" id="1440133"/>
    <lineage>
        <taxon>Eukaryota</taxon>
        <taxon>Fungi</taxon>
        <taxon>Fungi incertae sedis</taxon>
        <taxon>Mucoromycota</taxon>
        <taxon>Mortierellomycotina</taxon>
        <taxon>Mortierellomycetes</taxon>
        <taxon>Mortierellales</taxon>
        <taxon>Mortierellaceae</taxon>
        <taxon>Modicella</taxon>
    </lineage>
</organism>
<protein>
    <submittedName>
        <fullName evidence="2">Uncharacterized protein</fullName>
    </submittedName>
</protein>
<feature type="region of interest" description="Disordered" evidence="1">
    <location>
        <begin position="159"/>
        <end position="207"/>
    </location>
</feature>
<feature type="non-terminal residue" evidence="2">
    <location>
        <position position="648"/>
    </location>
</feature>
<evidence type="ECO:0000256" key="1">
    <source>
        <dbReference type="SAM" id="MobiDB-lite"/>
    </source>
</evidence>
<feature type="compositionally biased region" description="Low complexity" evidence="1">
    <location>
        <begin position="161"/>
        <end position="187"/>
    </location>
</feature>
<dbReference type="AlphaFoldDB" id="A0A9P6IIM4"/>
<feature type="region of interest" description="Disordered" evidence="1">
    <location>
        <begin position="222"/>
        <end position="282"/>
    </location>
</feature>